<dbReference type="EMBL" id="CP143813">
    <property type="protein sequence ID" value="WVO23486.1"/>
    <property type="molecule type" value="Genomic_DNA"/>
</dbReference>
<proteinExistence type="predicted"/>
<sequence length="345" mass="40393">MYISFFHTAEEVVPSLRAKFPKDRRSNQNKMAYKAYTGFAMVEPRPNTQVAPRKVSPSIRELPSPLVVSERNFKGVKLKDDTFFLIVDQYQRARALKIFDNEGMKAIGEISEVYRWLKMFPNVERVEIKASALIPLPEDDVQKKIRRNHSCEPETPVRHHFQQQLGDRFEELAIFIDSDTTGVHKTFNDFLMNDIQPRILTYIIPSEHSGSDVELDCIYSMPQCWPGGRWIRIIADFRWPEKRRKELHELHRRISVQIAGRIFQQSHDHDLVADDDMFYTKEAPLRGRWSKVQWNVVGAKRIKGLVKDIINKEKGQDPEKLLDIFNQYIEVHELTDGVAKEFGLW</sequence>
<keyword evidence="2" id="KW-1185">Reference proteome</keyword>
<evidence type="ECO:0000313" key="1">
    <source>
        <dbReference type="EMBL" id="WVO23486.1"/>
    </source>
</evidence>
<name>A0ABZ2AY69_9TREE</name>
<dbReference type="Proteomes" id="UP001432216">
    <property type="component" value="Chromosome 8"/>
</dbReference>
<dbReference type="RefSeq" id="XP_064722725.1">
    <property type="nucleotide sequence ID" value="XM_064866653.1"/>
</dbReference>
<gene>
    <name evidence="1" type="ORF">IAS62_004840</name>
</gene>
<dbReference type="GeneID" id="89991611"/>
<reference evidence="1 2" key="1">
    <citation type="submission" date="2024-01" db="EMBL/GenBank/DDBJ databases">
        <title>Comparative genomics of Cryptococcus and Kwoniella reveals pathogenesis evolution and contrasting modes of karyotype evolution via chromosome fusion or intercentromeric recombination.</title>
        <authorList>
            <person name="Coelho M.A."/>
            <person name="David-Palma M."/>
            <person name="Shea T."/>
            <person name="Bowers K."/>
            <person name="McGinley-Smith S."/>
            <person name="Mohammad A.W."/>
            <person name="Gnirke A."/>
            <person name="Yurkov A.M."/>
            <person name="Nowrousian M."/>
            <person name="Sun S."/>
            <person name="Cuomo C.A."/>
            <person name="Heitman J."/>
        </authorList>
    </citation>
    <scope>NUCLEOTIDE SEQUENCE [LARGE SCALE GENOMIC DNA]</scope>
    <source>
        <strain evidence="1 2">7685027</strain>
    </source>
</reference>
<evidence type="ECO:0000313" key="2">
    <source>
        <dbReference type="Proteomes" id="UP001432216"/>
    </source>
</evidence>
<organism evidence="1 2">
    <name type="scientific">Cryptococcus decagattii</name>
    <dbReference type="NCBI Taxonomy" id="1859122"/>
    <lineage>
        <taxon>Eukaryota</taxon>
        <taxon>Fungi</taxon>
        <taxon>Dikarya</taxon>
        <taxon>Basidiomycota</taxon>
        <taxon>Agaricomycotina</taxon>
        <taxon>Tremellomycetes</taxon>
        <taxon>Tremellales</taxon>
        <taxon>Cryptococcaceae</taxon>
        <taxon>Cryptococcus</taxon>
        <taxon>Cryptococcus gattii species complex</taxon>
    </lineage>
</organism>
<accession>A0ABZ2AY69</accession>
<protein>
    <submittedName>
        <fullName evidence="1">Uncharacterized protein</fullName>
    </submittedName>
</protein>